<sequence length="185" mass="20586">MNNSHQALEPSLTPELLKARLQQILAAVPLAKDRVRLKSLAADLDTDLLSCAAALLHLIQPPPPAAILLPTEPAETLKMVRYRLDVGHLHQVCIDTLKRVLVEESGVDKNNIHNISVRGLYTLIDLPDAMPADIFLHLKTVEIDGRPLAIKRIKPRYKKRSNLHRRRGKPSAPKMSKATEETGTD</sequence>
<keyword evidence="4" id="KW-0347">Helicase</keyword>
<protein>
    <submittedName>
        <fullName evidence="4">ATP-dependent RNA helicase</fullName>
    </submittedName>
</protein>
<feature type="region of interest" description="Disordered" evidence="1">
    <location>
        <begin position="159"/>
        <end position="185"/>
    </location>
</feature>
<gene>
    <name evidence="4" type="ORF">AADEFJLK_03232</name>
    <name evidence="3" type="ORF">CEK71_12190</name>
</gene>
<dbReference type="EMBL" id="CP022129">
    <property type="protein sequence ID" value="ASF46774.1"/>
    <property type="molecule type" value="Genomic_DNA"/>
</dbReference>
<reference evidence="3 5" key="1">
    <citation type="submission" date="2017-06" db="EMBL/GenBank/DDBJ databases">
        <title>Genome Sequencing of the methanotroph Methylovulum psychrotolerants str. HV10-M2 isolated from a high-altitude environment.</title>
        <authorList>
            <person name="Mateos-Rivera A."/>
        </authorList>
    </citation>
    <scope>NUCLEOTIDE SEQUENCE [LARGE SCALE GENOMIC DNA]</scope>
    <source>
        <strain evidence="3 5">HV10_M2</strain>
    </source>
</reference>
<dbReference type="OrthoDB" id="5569931at2"/>
<dbReference type="Pfam" id="PF03880">
    <property type="entry name" value="DbpA"/>
    <property type="match status" value="1"/>
</dbReference>
<organism evidence="3 5">
    <name type="scientific">Methylovulum psychrotolerans</name>
    <dbReference type="NCBI Taxonomy" id="1704499"/>
    <lineage>
        <taxon>Bacteria</taxon>
        <taxon>Pseudomonadati</taxon>
        <taxon>Pseudomonadota</taxon>
        <taxon>Gammaproteobacteria</taxon>
        <taxon>Methylococcales</taxon>
        <taxon>Methylococcaceae</taxon>
        <taxon>Methylovulum</taxon>
    </lineage>
</organism>
<dbReference type="Proteomes" id="UP000197019">
    <property type="component" value="Chromosome"/>
</dbReference>
<feature type="domain" description="DEAD box helicase DbpA/CsdA RNA-binding" evidence="2">
    <location>
        <begin position="81"/>
        <end position="151"/>
    </location>
</feature>
<dbReference type="EMBL" id="PGFZ01000008">
    <property type="protein sequence ID" value="POZ50765.1"/>
    <property type="molecule type" value="Genomic_DNA"/>
</dbReference>
<dbReference type="InterPro" id="IPR005580">
    <property type="entry name" value="DbpA/CsdA_RNA-bd_dom"/>
</dbReference>
<evidence type="ECO:0000313" key="3">
    <source>
        <dbReference type="EMBL" id="ASF46774.1"/>
    </source>
</evidence>
<evidence type="ECO:0000256" key="1">
    <source>
        <dbReference type="SAM" id="MobiDB-lite"/>
    </source>
</evidence>
<accession>A0A1Z4BZP6</accession>
<dbReference type="GO" id="GO:0004386">
    <property type="term" value="F:helicase activity"/>
    <property type="evidence" value="ECO:0007669"/>
    <property type="project" value="UniProtKB-KW"/>
</dbReference>
<keyword evidence="4" id="KW-0378">Hydrolase</keyword>
<proteinExistence type="predicted"/>
<keyword evidence="5" id="KW-1185">Reference proteome</keyword>
<feature type="compositionally biased region" description="Basic residues" evidence="1">
    <location>
        <begin position="159"/>
        <end position="169"/>
    </location>
</feature>
<dbReference type="InterPro" id="IPR012677">
    <property type="entry name" value="Nucleotide-bd_a/b_plait_sf"/>
</dbReference>
<evidence type="ECO:0000313" key="5">
    <source>
        <dbReference type="Proteomes" id="UP000197019"/>
    </source>
</evidence>
<dbReference type="Proteomes" id="UP000237423">
    <property type="component" value="Unassembled WGS sequence"/>
</dbReference>
<keyword evidence="4" id="KW-0067">ATP-binding</keyword>
<name>A0A1Z4BZP6_9GAMM</name>
<keyword evidence="4" id="KW-0547">Nucleotide-binding</keyword>
<dbReference type="KEGG" id="mpsy:CEK71_12190"/>
<dbReference type="AlphaFoldDB" id="A0A1Z4BZP6"/>
<reference evidence="4 6" key="2">
    <citation type="submission" date="2017-11" db="EMBL/GenBank/DDBJ databases">
        <title>Draft Genome Sequence of Methylobacter psychrotolerans Sph1T, an Obligate Methanotroph from Low-Temperature Environments.</title>
        <authorList>
            <person name="Oshkin I.Y."/>
            <person name="Miroshnikov K."/>
            <person name="Belova S.E."/>
            <person name="Korzhenkov A."/>
            <person name="Toshchakov S.V."/>
            <person name="Dedysh S.N."/>
        </authorList>
    </citation>
    <scope>NUCLEOTIDE SEQUENCE [LARGE SCALE GENOMIC DNA]</scope>
    <source>
        <strain evidence="4 6">Sph1</strain>
    </source>
</reference>
<dbReference type="Gene3D" id="3.30.70.330">
    <property type="match status" value="1"/>
</dbReference>
<evidence type="ECO:0000313" key="4">
    <source>
        <dbReference type="EMBL" id="POZ50765.1"/>
    </source>
</evidence>
<evidence type="ECO:0000313" key="6">
    <source>
        <dbReference type="Proteomes" id="UP000237423"/>
    </source>
</evidence>
<dbReference type="RefSeq" id="WP_088619646.1">
    <property type="nucleotide sequence ID" value="NZ_CP022129.1"/>
</dbReference>
<evidence type="ECO:0000259" key="2">
    <source>
        <dbReference type="Pfam" id="PF03880"/>
    </source>
</evidence>